<reference evidence="1 2" key="1">
    <citation type="journal article" date="2013" name="Genome Announc.">
        <title>Genome sequences for three denitrifying bacterial strains isolated from a uranium- and nitrate-contaminated subsurface environment.</title>
        <authorList>
            <person name="Venkatramanan R."/>
            <person name="Prakash O."/>
            <person name="Woyke T."/>
            <person name="Chain P."/>
            <person name="Goodwin L.A."/>
            <person name="Watson D."/>
            <person name="Brooks S."/>
            <person name="Kostka J.E."/>
            <person name="Green S.J."/>
        </authorList>
    </citation>
    <scope>NUCLEOTIDE SEQUENCE [LARGE SCALE GENOMIC DNA]</scope>
    <source>
        <strain evidence="1 2">1NES1</strain>
    </source>
</reference>
<organism evidence="1 2">
    <name type="scientific">Hyphomicrobium denitrificans 1NES1</name>
    <dbReference type="NCBI Taxonomy" id="670307"/>
    <lineage>
        <taxon>Bacteria</taxon>
        <taxon>Pseudomonadati</taxon>
        <taxon>Pseudomonadota</taxon>
        <taxon>Alphaproteobacteria</taxon>
        <taxon>Hyphomicrobiales</taxon>
        <taxon>Hyphomicrobiaceae</taxon>
        <taxon>Hyphomicrobium</taxon>
    </lineage>
</organism>
<dbReference type="EMBL" id="CP005587">
    <property type="protein sequence ID" value="AGK59128.1"/>
    <property type="molecule type" value="Genomic_DNA"/>
</dbReference>
<accession>N0B7Y6</accession>
<evidence type="ECO:0000313" key="1">
    <source>
        <dbReference type="EMBL" id="AGK59128.1"/>
    </source>
</evidence>
<dbReference type="KEGG" id="hdt:HYPDE_37283"/>
<protein>
    <submittedName>
        <fullName evidence="1">Uncharacterized protein</fullName>
    </submittedName>
</protein>
<keyword evidence="2" id="KW-1185">Reference proteome</keyword>
<dbReference type="HOGENOM" id="CLU_2479117_0_0_5"/>
<dbReference type="Proteomes" id="UP000005952">
    <property type="component" value="Chromosome"/>
</dbReference>
<proteinExistence type="predicted"/>
<name>N0B7Y6_9HYPH</name>
<gene>
    <name evidence="1" type="ORF">HYPDE_37283</name>
</gene>
<evidence type="ECO:0000313" key="2">
    <source>
        <dbReference type="Proteomes" id="UP000005952"/>
    </source>
</evidence>
<sequence>MMSDPLAFKMLETFIDNPFLEVLVAQWSGRPPLIDVRSGLGVLLAFLEIPPAYATRGKAPKLDAKCAKTEPSQRRLGLSERPRAILV</sequence>
<dbReference type="AlphaFoldDB" id="N0B7Y6"/>